<evidence type="ECO:0000256" key="14">
    <source>
        <dbReference type="ARBA" id="ARBA00047289"/>
    </source>
</evidence>
<comment type="catalytic activity">
    <reaction evidence="12">
        <text>CoA + H2O = (R)-4'-phosphopantetheine + adenosine 3',5'-bisphosphate + 2 H(+)</text>
        <dbReference type="Rhea" id="RHEA:64988"/>
        <dbReference type="ChEBI" id="CHEBI:15377"/>
        <dbReference type="ChEBI" id="CHEBI:15378"/>
        <dbReference type="ChEBI" id="CHEBI:57287"/>
        <dbReference type="ChEBI" id="CHEBI:58343"/>
        <dbReference type="ChEBI" id="CHEBI:61723"/>
        <dbReference type="EC" id="3.6.1.77"/>
    </reaction>
    <physiologicalReaction direction="left-to-right" evidence="12">
        <dbReference type="Rhea" id="RHEA:64989"/>
    </physiologicalReaction>
</comment>
<keyword evidence="8" id="KW-0460">Magnesium</keyword>
<dbReference type="FunFam" id="3.90.79.10:FF:000049">
    <property type="entry name" value="Peroxisomal coenzyme A diphosphatase NUDT7"/>
    <property type="match status" value="1"/>
</dbReference>
<feature type="domain" description="Nudix hydrolase" evidence="32">
    <location>
        <begin position="64"/>
        <end position="196"/>
    </location>
</feature>
<comment type="subcellular location">
    <subcellularLocation>
        <location evidence="3">Peroxisome</location>
    </subcellularLocation>
</comment>
<evidence type="ECO:0000256" key="23">
    <source>
        <dbReference type="ARBA" id="ARBA00049284"/>
    </source>
</evidence>
<dbReference type="InterPro" id="IPR045121">
    <property type="entry name" value="CoAse"/>
</dbReference>
<evidence type="ECO:0000256" key="1">
    <source>
        <dbReference type="ARBA" id="ARBA00001936"/>
    </source>
</evidence>
<feature type="transmembrane region" description="Helical" evidence="31">
    <location>
        <begin position="216"/>
        <end position="233"/>
    </location>
</feature>
<dbReference type="InterPro" id="IPR000086">
    <property type="entry name" value="NUDIX_hydrolase_dom"/>
</dbReference>
<evidence type="ECO:0000256" key="5">
    <source>
        <dbReference type="ARBA" id="ARBA00011245"/>
    </source>
</evidence>
<evidence type="ECO:0000256" key="17">
    <source>
        <dbReference type="ARBA" id="ARBA00047466"/>
    </source>
</evidence>
<evidence type="ECO:0000313" key="34">
    <source>
        <dbReference type="RefSeq" id="XP_033799240.1"/>
    </source>
</evidence>
<dbReference type="SUPFAM" id="SSF55811">
    <property type="entry name" value="Nudix"/>
    <property type="match status" value="1"/>
</dbReference>
<comment type="catalytic activity">
    <reaction evidence="24">
        <text>decanoyl-CoA + H2O = decanoyl-4'-phosphopantetheine + adenosine 3',5'-bisphosphate + 2 H(+)</text>
        <dbReference type="Rhea" id="RHEA:50020"/>
        <dbReference type="ChEBI" id="CHEBI:15377"/>
        <dbReference type="ChEBI" id="CHEBI:15378"/>
        <dbReference type="ChEBI" id="CHEBI:58343"/>
        <dbReference type="ChEBI" id="CHEBI:61430"/>
        <dbReference type="ChEBI" id="CHEBI:132014"/>
    </reaction>
    <physiologicalReaction direction="left-to-right" evidence="24">
        <dbReference type="Rhea" id="RHEA:50021"/>
    </physiologicalReaction>
</comment>
<evidence type="ECO:0000256" key="8">
    <source>
        <dbReference type="ARBA" id="ARBA00022842"/>
    </source>
</evidence>
<accession>A0A6P8REE2</accession>
<evidence type="ECO:0000256" key="25">
    <source>
        <dbReference type="ARBA" id="ARBA00051749"/>
    </source>
</evidence>
<dbReference type="InterPro" id="IPR015797">
    <property type="entry name" value="NUDIX_hydrolase-like_dom_sf"/>
</dbReference>
<evidence type="ECO:0000256" key="6">
    <source>
        <dbReference type="ARBA" id="ARBA00022723"/>
    </source>
</evidence>
<dbReference type="PANTHER" id="PTHR12992">
    <property type="entry name" value="NUDIX HYDROLASE"/>
    <property type="match status" value="1"/>
</dbReference>
<evidence type="ECO:0000313" key="33">
    <source>
        <dbReference type="Proteomes" id="UP000515159"/>
    </source>
</evidence>
<dbReference type="GO" id="GO:0005782">
    <property type="term" value="C:peroxisomal matrix"/>
    <property type="evidence" value="ECO:0007669"/>
    <property type="project" value="UniProtKB-ARBA"/>
</dbReference>
<keyword evidence="31" id="KW-0812">Transmembrane</keyword>
<comment type="subunit">
    <text evidence="5">Monomer.</text>
</comment>
<dbReference type="OrthoDB" id="206213at2759"/>
<evidence type="ECO:0000256" key="24">
    <source>
        <dbReference type="ARBA" id="ARBA00050371"/>
    </source>
</evidence>
<dbReference type="Proteomes" id="UP000515159">
    <property type="component" value="Chromosome 4"/>
</dbReference>
<dbReference type="GO" id="GO:0010945">
    <property type="term" value="F:coenzyme A diphosphatase activity"/>
    <property type="evidence" value="ECO:0007669"/>
    <property type="project" value="UniProtKB-EC"/>
</dbReference>
<name>A0A6P8REE2_GEOSA</name>
<organism evidence="33 35">
    <name type="scientific">Geotrypetes seraphini</name>
    <name type="common">Gaboon caecilian</name>
    <name type="synonym">Caecilia seraphini</name>
    <dbReference type="NCBI Taxonomy" id="260995"/>
    <lineage>
        <taxon>Eukaryota</taxon>
        <taxon>Metazoa</taxon>
        <taxon>Chordata</taxon>
        <taxon>Craniata</taxon>
        <taxon>Vertebrata</taxon>
        <taxon>Euteleostomi</taxon>
        <taxon>Amphibia</taxon>
        <taxon>Gymnophiona</taxon>
        <taxon>Geotrypetes</taxon>
    </lineage>
</organism>
<comment type="catalytic activity">
    <reaction evidence="19">
        <text>dodecanoyl-CoA + H2O = S-dodecanoyl-4'-phosphopantetheine + adenosine 3',5'-bisphosphate + 2 H(+)</text>
        <dbReference type="Rhea" id="RHEA:50024"/>
        <dbReference type="ChEBI" id="CHEBI:15377"/>
        <dbReference type="ChEBI" id="CHEBI:15378"/>
        <dbReference type="ChEBI" id="CHEBI:57375"/>
        <dbReference type="ChEBI" id="CHEBI:58343"/>
        <dbReference type="ChEBI" id="CHEBI:132015"/>
    </reaction>
    <physiologicalReaction direction="left-to-right" evidence="19">
        <dbReference type="Rhea" id="RHEA:50025"/>
    </physiologicalReaction>
</comment>
<dbReference type="PROSITE" id="PS51462">
    <property type="entry name" value="NUDIX"/>
    <property type="match status" value="1"/>
</dbReference>
<protein>
    <recommendedName>
        <fullName evidence="28">Peroxisomal coenzyme A diphosphatase NUDT7</fullName>
        <ecNumber evidence="13">3.6.1.77</ecNumber>
    </recommendedName>
    <alternativeName>
        <fullName evidence="29">Nucleoside diphosphate-linked moiety X motif 7</fullName>
    </alternativeName>
</protein>
<comment type="catalytic activity">
    <reaction evidence="26">
        <text>acetyl-CoA + H2O = S-acetyl-4'-phosphopantetheine + adenosine 3',5'-bisphosphate + 2 H(+)</text>
        <dbReference type="Rhea" id="RHEA:64992"/>
        <dbReference type="ChEBI" id="CHEBI:15377"/>
        <dbReference type="ChEBI" id="CHEBI:15378"/>
        <dbReference type="ChEBI" id="CHEBI:57288"/>
        <dbReference type="ChEBI" id="CHEBI:58343"/>
        <dbReference type="ChEBI" id="CHEBI:156266"/>
    </reaction>
    <physiologicalReaction direction="left-to-right" evidence="26">
        <dbReference type="Rhea" id="RHEA:64993"/>
    </physiologicalReaction>
</comment>
<comment type="cofactor">
    <cofactor evidence="1">
        <name>Mn(2+)</name>
        <dbReference type="ChEBI" id="CHEBI:29035"/>
    </cofactor>
</comment>
<dbReference type="RefSeq" id="XP_033799241.1">
    <property type="nucleotide sequence ID" value="XM_033943350.1"/>
</dbReference>
<gene>
    <name evidence="34 35" type="primary">NUDT7</name>
</gene>
<comment type="function">
    <text evidence="27">Fatty acyl-coenzyme A (CoA) diphosphatase that hydrolyzes fatty acyl-CoA to yield acyl-4'-phosphopantetheine and adenosine 3',5'-bisphosphate. Cleaves CoA, CoA esters and oxidized CoA with similar efficiencies. Preferentially hydrolyzes medium-chain acyl-CoAs and bile acid-CoAs. Has no activity toward NDP-sugars, CDP-alcohols, (deoxy)nucleoside 5'-triphosphates, nucleoside 5'-di or monophosphates, diadenosine polyphosphates, NAD, NADH, NADP, NADPH or thymidine-5'-monophospho-p-nitrophenyl ester. May be required to eliminate oxidized CoA from peroxisomes, or regulate CoA and acyl-CoA levels in this organelle in response to metabolic demand. Does not play a role in U8 snoRNA decapping activity. Binds U8 snoRNA. Exhibits decapping activity towards dpCoA-capped RNAs in vitro.</text>
</comment>
<dbReference type="GO" id="GO:0030145">
    <property type="term" value="F:manganese ion binding"/>
    <property type="evidence" value="ECO:0007669"/>
    <property type="project" value="InterPro"/>
</dbReference>
<dbReference type="AlphaFoldDB" id="A0A6P8REE2"/>
<evidence type="ECO:0000256" key="7">
    <source>
        <dbReference type="ARBA" id="ARBA00022801"/>
    </source>
</evidence>
<evidence type="ECO:0000256" key="20">
    <source>
        <dbReference type="ARBA" id="ARBA00048624"/>
    </source>
</evidence>
<evidence type="ECO:0000256" key="29">
    <source>
        <dbReference type="ARBA" id="ARBA00079598"/>
    </source>
</evidence>
<dbReference type="PROSITE" id="PS01293">
    <property type="entry name" value="NUDIX_COA"/>
    <property type="match status" value="1"/>
</dbReference>
<evidence type="ECO:0000313" key="35">
    <source>
        <dbReference type="RefSeq" id="XP_033799241.1"/>
    </source>
</evidence>
<evidence type="ECO:0000259" key="32">
    <source>
        <dbReference type="PROSITE" id="PS51462"/>
    </source>
</evidence>
<dbReference type="PANTHER" id="PTHR12992:SF24">
    <property type="entry name" value="PEROXISOMAL COENZYME A DIPHOSPHATASE NUDT7"/>
    <property type="match status" value="1"/>
</dbReference>
<feature type="compositionally biased region" description="Basic and acidic residues" evidence="30">
    <location>
        <begin position="13"/>
        <end position="28"/>
    </location>
</feature>
<keyword evidence="10" id="KW-0576">Peroxisome</keyword>
<evidence type="ECO:0000256" key="21">
    <source>
        <dbReference type="ARBA" id="ARBA00048667"/>
    </source>
</evidence>
<dbReference type="GO" id="GO:0000287">
    <property type="term" value="F:magnesium ion binding"/>
    <property type="evidence" value="ECO:0007669"/>
    <property type="project" value="InterPro"/>
</dbReference>
<evidence type="ECO:0000256" key="16">
    <source>
        <dbReference type="ARBA" id="ARBA00047403"/>
    </source>
</evidence>
<keyword evidence="9" id="KW-0694">RNA-binding</keyword>
<comment type="cofactor">
    <cofactor evidence="2">
        <name>Mg(2+)</name>
        <dbReference type="ChEBI" id="CHEBI:18420"/>
    </cofactor>
</comment>
<comment type="catalytic activity">
    <reaction evidence="17">
        <text>hexanoyl-CoA + H2O = hexanoyl-4'-phosphopantetheine + adenosine 3',5'-bisphosphate + 2 H(+)</text>
        <dbReference type="Rhea" id="RHEA:49980"/>
        <dbReference type="ChEBI" id="CHEBI:15377"/>
        <dbReference type="ChEBI" id="CHEBI:15378"/>
        <dbReference type="ChEBI" id="CHEBI:58343"/>
        <dbReference type="ChEBI" id="CHEBI:62620"/>
        <dbReference type="ChEBI" id="CHEBI:132012"/>
    </reaction>
    <physiologicalReaction direction="left-to-right" evidence="17">
        <dbReference type="Rhea" id="RHEA:49981"/>
    </physiologicalReaction>
</comment>
<dbReference type="RefSeq" id="XP_033799240.1">
    <property type="nucleotide sequence ID" value="XM_033943349.1"/>
</dbReference>
<evidence type="ECO:0000256" key="28">
    <source>
        <dbReference type="ARBA" id="ARBA00072984"/>
    </source>
</evidence>
<dbReference type="Gene3D" id="3.90.79.10">
    <property type="entry name" value="Nucleoside Triphosphate Pyrophosphohydrolase"/>
    <property type="match status" value="1"/>
</dbReference>
<dbReference type="GO" id="GO:0009132">
    <property type="term" value="P:nucleoside diphosphate metabolic process"/>
    <property type="evidence" value="ECO:0007669"/>
    <property type="project" value="InterPro"/>
</dbReference>
<keyword evidence="6" id="KW-0479">Metal-binding</keyword>
<dbReference type="CTD" id="283927"/>
<evidence type="ECO:0000256" key="27">
    <source>
        <dbReference type="ARBA" id="ARBA00059426"/>
    </source>
</evidence>
<dbReference type="GO" id="GO:0015938">
    <property type="term" value="P:coenzyme A catabolic process"/>
    <property type="evidence" value="ECO:0007669"/>
    <property type="project" value="TreeGrafter"/>
</dbReference>
<sequence length="266" mass="30163">MQTRPEMTMCQKEMTKDNADGNDEERPRTIQAETFKSSEETIKEKTKKILRKYDVGNKFSHLLLPKASVLLPIMIKDGELYLLFTVRSMELKSSPGDVCFPGGREEPTDRDEVDTALREAEEEVGLHRDQVEVIGRLSPTISMAGCLVTPVVAFIDETFQPCANPAEVVDVFTVPLGYFLEPEKHSSSSFQICEKISLPSHRFEYKDPQNNKSFKIWGLTAWFALVLATLALGKNPAFDVGMDIEDLIPSCERILITWYEHRKSKL</sequence>
<comment type="catalytic activity">
    <reaction evidence="15">
        <text>malonyl-CoA + H2O = malonyl-4'-phosphopantetheine + adenosine 3',5'-bisphosphate + 2 H(+)</text>
        <dbReference type="Rhea" id="RHEA:67468"/>
        <dbReference type="ChEBI" id="CHEBI:15377"/>
        <dbReference type="ChEBI" id="CHEBI:15378"/>
        <dbReference type="ChEBI" id="CHEBI:57384"/>
        <dbReference type="ChEBI" id="CHEBI:58343"/>
        <dbReference type="ChEBI" id="CHEBI:172363"/>
    </reaction>
    <physiologicalReaction direction="left-to-right" evidence="15">
        <dbReference type="Rhea" id="RHEA:67469"/>
    </physiologicalReaction>
</comment>
<evidence type="ECO:0000256" key="22">
    <source>
        <dbReference type="ARBA" id="ARBA00048961"/>
    </source>
</evidence>
<evidence type="ECO:0000256" key="9">
    <source>
        <dbReference type="ARBA" id="ARBA00022884"/>
    </source>
</evidence>
<comment type="catalytic activity">
    <reaction evidence="16">
        <text>tetradecanoyl-CoA + H2O = tetradecanoyl-4'-phosphopantetheine + adenosine 3',5'-bisphosphate + 2 H(+)</text>
        <dbReference type="Rhea" id="RHEA:50028"/>
        <dbReference type="ChEBI" id="CHEBI:15377"/>
        <dbReference type="ChEBI" id="CHEBI:15378"/>
        <dbReference type="ChEBI" id="CHEBI:57385"/>
        <dbReference type="ChEBI" id="CHEBI:58343"/>
        <dbReference type="ChEBI" id="CHEBI:132017"/>
    </reaction>
    <physiologicalReaction direction="left-to-right" evidence="16">
        <dbReference type="Rhea" id="RHEA:50029"/>
    </physiologicalReaction>
</comment>
<proteinExistence type="inferred from homology"/>
<dbReference type="GO" id="GO:0003723">
    <property type="term" value="F:RNA binding"/>
    <property type="evidence" value="ECO:0007669"/>
    <property type="project" value="UniProtKB-KW"/>
</dbReference>
<keyword evidence="7" id="KW-0378">Hydrolase</keyword>
<reference evidence="34 35" key="1">
    <citation type="submission" date="2025-04" db="UniProtKB">
        <authorList>
            <consortium name="RefSeq"/>
        </authorList>
    </citation>
    <scope>IDENTIFICATION</scope>
</reference>
<keyword evidence="31" id="KW-0472">Membrane</keyword>
<evidence type="ECO:0000256" key="15">
    <source>
        <dbReference type="ARBA" id="ARBA00047369"/>
    </source>
</evidence>
<dbReference type="EC" id="3.6.1.77" evidence="13"/>
<dbReference type="Pfam" id="PF00293">
    <property type="entry name" value="NUDIX"/>
    <property type="match status" value="1"/>
</dbReference>
<evidence type="ECO:0000256" key="11">
    <source>
        <dbReference type="ARBA" id="ARBA00023211"/>
    </source>
</evidence>
<evidence type="ECO:0000256" key="18">
    <source>
        <dbReference type="ARBA" id="ARBA00047666"/>
    </source>
</evidence>
<keyword evidence="31" id="KW-1133">Transmembrane helix</keyword>
<evidence type="ECO:0000256" key="4">
    <source>
        <dbReference type="ARBA" id="ARBA00006506"/>
    </source>
</evidence>
<dbReference type="KEGG" id="gsh:117359900"/>
<comment type="catalytic activity">
    <reaction evidence="25">
        <text>3alpha,7alpha,12alpha-trihydroxy-5beta-cholestan-26-oyl-CoA + H2O = 3alpha,7alpha,12alpha-trihydroxy-5beta-cholestan-26-oyl-4'-phosphopantetheine + adenosine 3',5'-bisphosphate + 2 H(+)</text>
        <dbReference type="Rhea" id="RHEA:50040"/>
        <dbReference type="ChEBI" id="CHEBI:15377"/>
        <dbReference type="ChEBI" id="CHEBI:15378"/>
        <dbReference type="ChEBI" id="CHEBI:58343"/>
        <dbReference type="ChEBI" id="CHEBI:63001"/>
        <dbReference type="ChEBI" id="CHEBI:132021"/>
    </reaction>
    <physiologicalReaction direction="left-to-right" evidence="25">
        <dbReference type="Rhea" id="RHEA:50041"/>
    </physiologicalReaction>
</comment>
<evidence type="ECO:0000256" key="13">
    <source>
        <dbReference type="ARBA" id="ARBA00044967"/>
    </source>
</evidence>
<evidence type="ECO:0000256" key="10">
    <source>
        <dbReference type="ARBA" id="ARBA00023140"/>
    </source>
</evidence>
<evidence type="ECO:0000256" key="2">
    <source>
        <dbReference type="ARBA" id="ARBA00001946"/>
    </source>
</evidence>
<dbReference type="GeneID" id="117359900"/>
<keyword evidence="33" id="KW-1185">Reference proteome</keyword>
<evidence type="ECO:0000256" key="26">
    <source>
        <dbReference type="ARBA" id="ARBA00051856"/>
    </source>
</evidence>
<keyword evidence="11" id="KW-0464">Manganese</keyword>
<evidence type="ECO:0000256" key="30">
    <source>
        <dbReference type="SAM" id="MobiDB-lite"/>
    </source>
</evidence>
<comment type="catalytic activity">
    <reaction evidence="14">
        <text>octanoyl-CoA + H2O = S-octanoyl-4'-phosphopantetheine + adenosine 3',5'-bisphosphate + 2 H(+)</text>
        <dbReference type="Rhea" id="RHEA:50016"/>
        <dbReference type="ChEBI" id="CHEBI:15377"/>
        <dbReference type="ChEBI" id="CHEBI:15378"/>
        <dbReference type="ChEBI" id="CHEBI:57386"/>
        <dbReference type="ChEBI" id="CHEBI:58343"/>
        <dbReference type="ChEBI" id="CHEBI:132013"/>
    </reaction>
    <physiologicalReaction direction="left-to-right" evidence="14">
        <dbReference type="Rhea" id="RHEA:50017"/>
    </physiologicalReaction>
</comment>
<evidence type="ECO:0000256" key="12">
    <source>
        <dbReference type="ARBA" id="ARBA00044908"/>
    </source>
</evidence>
<comment type="similarity">
    <text evidence="4">Belongs to the Nudix hydrolase family. PCD1 subfamily.</text>
</comment>
<comment type="catalytic activity">
    <reaction evidence="21">
        <text>a 5'-end CoA-ribonucleoside in mRNA + H2O = a 5'-end phospho-adenosine-phospho-ribonucleoside in mRNA + (R)-4'-phosphopantetheine + 2 H(+)</text>
        <dbReference type="Rhea" id="RHEA:67592"/>
        <dbReference type="Rhea" id="RHEA-COMP:15719"/>
        <dbReference type="Rhea" id="RHEA-COMP:17276"/>
        <dbReference type="ChEBI" id="CHEBI:15377"/>
        <dbReference type="ChEBI" id="CHEBI:15378"/>
        <dbReference type="ChEBI" id="CHEBI:61723"/>
        <dbReference type="ChEBI" id="CHEBI:144051"/>
        <dbReference type="ChEBI" id="CHEBI:172371"/>
    </reaction>
    <physiologicalReaction direction="left-to-right" evidence="21">
        <dbReference type="Rhea" id="RHEA:67593"/>
    </physiologicalReaction>
</comment>
<evidence type="ECO:0000256" key="31">
    <source>
        <dbReference type="SAM" id="Phobius"/>
    </source>
</evidence>
<comment type="catalytic activity">
    <reaction evidence="23">
        <text>butanoyl-CoA + H2O = S-butanoyl-4'-phosphopantetheine + adenosine 3',5'-bisphosphate + 2 H(+)</text>
        <dbReference type="Rhea" id="RHEA:49976"/>
        <dbReference type="ChEBI" id="CHEBI:15377"/>
        <dbReference type="ChEBI" id="CHEBI:15378"/>
        <dbReference type="ChEBI" id="CHEBI:57371"/>
        <dbReference type="ChEBI" id="CHEBI:58343"/>
        <dbReference type="ChEBI" id="CHEBI:132011"/>
    </reaction>
    <physiologicalReaction direction="left-to-right" evidence="23">
        <dbReference type="Rhea" id="RHEA:49977"/>
    </physiologicalReaction>
</comment>
<evidence type="ECO:0000256" key="3">
    <source>
        <dbReference type="ARBA" id="ARBA00004275"/>
    </source>
</evidence>
<feature type="region of interest" description="Disordered" evidence="30">
    <location>
        <begin position="1"/>
        <end position="38"/>
    </location>
</feature>
<comment type="catalytic activity">
    <reaction evidence="20">
        <text>succinyl-CoA + H2O = succinyl-4'-phosphopantetheine + adenosine 3',5'-bisphosphate + 2 H(+)</text>
        <dbReference type="Rhea" id="RHEA:67472"/>
        <dbReference type="ChEBI" id="CHEBI:15377"/>
        <dbReference type="ChEBI" id="CHEBI:15378"/>
        <dbReference type="ChEBI" id="CHEBI:57292"/>
        <dbReference type="ChEBI" id="CHEBI:58343"/>
        <dbReference type="ChEBI" id="CHEBI:172364"/>
    </reaction>
    <physiologicalReaction direction="left-to-right" evidence="20">
        <dbReference type="Rhea" id="RHEA:67473"/>
    </physiologicalReaction>
</comment>
<dbReference type="CDD" id="cd03426">
    <property type="entry name" value="NUDIX_CoAse_Nudt7"/>
    <property type="match status" value="1"/>
</dbReference>
<comment type="catalytic activity">
    <reaction evidence="22">
        <text>choloyl-CoA + H2O = S-choloyl-4'-phosphopantetheine + adenosine 3',5'-bisphosphate + 2 H(+)</text>
        <dbReference type="Rhea" id="RHEA:50036"/>
        <dbReference type="ChEBI" id="CHEBI:15377"/>
        <dbReference type="ChEBI" id="CHEBI:15378"/>
        <dbReference type="ChEBI" id="CHEBI:57373"/>
        <dbReference type="ChEBI" id="CHEBI:58343"/>
        <dbReference type="ChEBI" id="CHEBI:132020"/>
    </reaction>
    <physiologicalReaction direction="left-to-right" evidence="22">
        <dbReference type="Rhea" id="RHEA:50037"/>
    </physiologicalReaction>
</comment>
<comment type="catalytic activity">
    <reaction evidence="18">
        <text>propanoyl-CoA + H2O = propanoyl-4'-phosphopantetheine + adenosine 3',5'-bisphosphate + 2 H(+)</text>
        <dbReference type="Rhea" id="RHEA:67464"/>
        <dbReference type="ChEBI" id="CHEBI:15377"/>
        <dbReference type="ChEBI" id="CHEBI:15378"/>
        <dbReference type="ChEBI" id="CHEBI:57392"/>
        <dbReference type="ChEBI" id="CHEBI:58343"/>
        <dbReference type="ChEBI" id="CHEBI:172362"/>
    </reaction>
    <physiologicalReaction direction="left-to-right" evidence="18">
        <dbReference type="Rhea" id="RHEA:67465"/>
    </physiologicalReaction>
</comment>
<dbReference type="InterPro" id="IPR000059">
    <property type="entry name" value="NUDIX_hydrolase_NudL_CS"/>
</dbReference>
<evidence type="ECO:0000256" key="19">
    <source>
        <dbReference type="ARBA" id="ARBA00047757"/>
    </source>
</evidence>